<dbReference type="InterPro" id="IPR011009">
    <property type="entry name" value="Kinase-like_dom_sf"/>
</dbReference>
<evidence type="ECO:0000256" key="12">
    <source>
        <dbReference type="ARBA" id="ARBA00023136"/>
    </source>
</evidence>
<keyword evidence="12 15" id="KW-0472">Membrane</keyword>
<reference evidence="17 18" key="1">
    <citation type="journal article" date="2012" name="J. Bacteriol.">
        <title>Genome sequence of proteorhodopsin-containing sea ice bacterium Glaciecola punicea ACAM 611T.</title>
        <authorList>
            <person name="Qin Q.-L."/>
            <person name="Xie B.-B."/>
            <person name="Shu Y.-L."/>
            <person name="Rong J.-C."/>
            <person name="Zhao D.-L."/>
            <person name="Zhang X.-Y."/>
            <person name="Chen X.-L."/>
            <person name="Zhou B.-C."/>
            <person name="Zhanga Y.-Z."/>
        </authorList>
    </citation>
    <scope>NUCLEOTIDE SEQUENCE [LARGE SCALE GENOMIC DNA]</scope>
    <source>
        <strain evidence="17 18">ACAM 611</strain>
    </source>
</reference>
<dbReference type="AlphaFoldDB" id="H5TCV7"/>
<comment type="similarity">
    <text evidence="3 15">Belongs to the protein kinase superfamily. KdkA/RfaP family.</text>
</comment>
<evidence type="ECO:0000313" key="18">
    <source>
        <dbReference type="Proteomes" id="UP000053586"/>
    </source>
</evidence>
<accession>H5TCV7</accession>
<evidence type="ECO:0000256" key="14">
    <source>
        <dbReference type="ARBA" id="ARBA00034417"/>
    </source>
</evidence>
<dbReference type="InterPro" id="IPR000719">
    <property type="entry name" value="Prot_kinase_dom"/>
</dbReference>
<evidence type="ECO:0000259" key="16">
    <source>
        <dbReference type="PROSITE" id="PS50011"/>
    </source>
</evidence>
<evidence type="ECO:0000256" key="13">
    <source>
        <dbReference type="ARBA" id="ARBA00029511"/>
    </source>
</evidence>
<dbReference type="GO" id="GO:0004672">
    <property type="term" value="F:protein kinase activity"/>
    <property type="evidence" value="ECO:0007669"/>
    <property type="project" value="InterPro"/>
</dbReference>
<evidence type="ECO:0000256" key="4">
    <source>
        <dbReference type="ARBA" id="ARBA00011988"/>
    </source>
</evidence>
<organism evidence="17 18">
    <name type="scientific">Glaciecola punicea ACAM 611</name>
    <dbReference type="NCBI Taxonomy" id="1121923"/>
    <lineage>
        <taxon>Bacteria</taxon>
        <taxon>Pseudomonadati</taxon>
        <taxon>Pseudomonadota</taxon>
        <taxon>Gammaproteobacteria</taxon>
        <taxon>Alteromonadales</taxon>
        <taxon>Alteromonadaceae</taxon>
        <taxon>Glaciecola</taxon>
    </lineage>
</organism>
<dbReference type="InterPro" id="IPR022826">
    <property type="entry name" value="KDO_kinase"/>
</dbReference>
<comment type="function">
    <text evidence="15">Catalyzes the ATP-dependent phosphorylation of the 3-deoxy-D-manno-octulosonic acid (Kdo) residue in Kdo-lipid IV(A) at the 4-OH position.</text>
</comment>
<evidence type="ECO:0000256" key="5">
    <source>
        <dbReference type="ARBA" id="ARBA00022475"/>
    </source>
</evidence>
<feature type="domain" description="Protein kinase" evidence="16">
    <location>
        <begin position="44"/>
        <end position="247"/>
    </location>
</feature>
<sequence>MKPVNEQMTIQVTELNKSTLLLTPSAEALGLCDDHFDNDFLKRKKLITQIAKGRGIVYFFTLGNTELVLRHYKRGGLVAKVSNDSFIFTRISHTRCYEELSVLQHLRDKKVNVPKPIAGKITRKGLFYSADIITEVISNAVELNEILLSEGVVAATWQAIGLQIKKMHNAQVYHGDINVKNILLSRQTTPPSIHLLDFDKCAIKRGDDWKNANLLRFKRSLLKQVSKSPHYHYRQRDWDALLAGYNK</sequence>
<dbReference type="STRING" id="56804.BAE46_11560"/>
<dbReference type="NCBIfam" id="NF002475">
    <property type="entry name" value="PRK01723.1"/>
    <property type="match status" value="1"/>
</dbReference>
<protein>
    <recommendedName>
        <fullName evidence="13 15">3-deoxy-D-manno-octulosonic acid kinase</fullName>
        <shortName evidence="15">Kdo kinase</shortName>
        <ecNumber evidence="4 15">2.7.1.166</ecNumber>
    </recommendedName>
</protein>
<dbReference type="GO" id="GO:0005524">
    <property type="term" value="F:ATP binding"/>
    <property type="evidence" value="ECO:0007669"/>
    <property type="project" value="UniProtKB-UniRule"/>
</dbReference>
<keyword evidence="8 15" id="KW-0547">Nucleotide-binding</keyword>
<feature type="active site" evidence="15">
    <location>
        <position position="176"/>
    </location>
</feature>
<dbReference type="GO" id="GO:0009244">
    <property type="term" value="P:lipopolysaccharide core region biosynthetic process"/>
    <property type="evidence" value="ECO:0007669"/>
    <property type="project" value="UniProtKB-UniRule"/>
</dbReference>
<keyword evidence="10 15" id="KW-0067">ATP-binding</keyword>
<dbReference type="Pfam" id="PF06293">
    <property type="entry name" value="Kdo"/>
    <property type="match status" value="1"/>
</dbReference>
<comment type="catalytic activity">
    <reaction evidence="14 15">
        <text>an alpha-Kdo-(2-&gt;6)-lipid IVA + ATP = a 4-O-phospho-alpha-Kdo-(2-&gt;6)-lipid IVA + ADP + H(+)</text>
        <dbReference type="Rhea" id="RHEA:74271"/>
        <dbReference type="ChEBI" id="CHEBI:15378"/>
        <dbReference type="ChEBI" id="CHEBI:30616"/>
        <dbReference type="ChEBI" id="CHEBI:176428"/>
        <dbReference type="ChEBI" id="CHEBI:193140"/>
        <dbReference type="ChEBI" id="CHEBI:456216"/>
        <dbReference type="EC" id="2.7.1.166"/>
    </reaction>
</comment>
<dbReference type="Proteomes" id="UP000053586">
    <property type="component" value="Unassembled WGS sequence"/>
</dbReference>
<dbReference type="EC" id="2.7.1.166" evidence="4 15"/>
<evidence type="ECO:0000313" key="17">
    <source>
        <dbReference type="EMBL" id="GAB56134.1"/>
    </source>
</evidence>
<evidence type="ECO:0000256" key="10">
    <source>
        <dbReference type="ARBA" id="ARBA00022840"/>
    </source>
</evidence>
<evidence type="ECO:0000256" key="3">
    <source>
        <dbReference type="ARBA" id="ARBA00010327"/>
    </source>
</evidence>
<keyword evidence="9 15" id="KW-0418">Kinase</keyword>
<keyword evidence="18" id="KW-1185">Reference proteome</keyword>
<comment type="subcellular location">
    <subcellularLocation>
        <location evidence="1 15">Cell inner membrane</location>
        <topology evidence="1 15">Peripheral membrane protein</topology>
        <orientation evidence="1 15">Cytoplasmic side</orientation>
    </subcellularLocation>
</comment>
<name>H5TCV7_9ALTE</name>
<evidence type="ECO:0000256" key="1">
    <source>
        <dbReference type="ARBA" id="ARBA00004515"/>
    </source>
</evidence>
<dbReference type="SUPFAM" id="SSF56112">
    <property type="entry name" value="Protein kinase-like (PK-like)"/>
    <property type="match status" value="1"/>
</dbReference>
<keyword evidence="5 15" id="KW-1003">Cell membrane</keyword>
<dbReference type="UniPathway" id="UPA00958"/>
<keyword evidence="11 15" id="KW-0448">Lipopolysaccharide biosynthesis</keyword>
<dbReference type="PROSITE" id="PS50011">
    <property type="entry name" value="PROTEIN_KINASE_DOM"/>
    <property type="match status" value="1"/>
</dbReference>
<evidence type="ECO:0000256" key="11">
    <source>
        <dbReference type="ARBA" id="ARBA00022985"/>
    </source>
</evidence>
<keyword evidence="6 15" id="KW-0997">Cell inner membrane</keyword>
<evidence type="ECO:0000256" key="9">
    <source>
        <dbReference type="ARBA" id="ARBA00022777"/>
    </source>
</evidence>
<reference evidence="17 18" key="2">
    <citation type="journal article" date="2017" name="Antonie Van Leeuwenhoek">
        <title>Rhizobium rhizosphaerae sp. nov., a novel species isolated from rice rhizosphere.</title>
        <authorList>
            <person name="Zhao J.J."/>
            <person name="Zhang J."/>
            <person name="Zhang R.J."/>
            <person name="Zhang C.W."/>
            <person name="Yin H.Q."/>
            <person name="Zhang X.X."/>
        </authorList>
    </citation>
    <scope>NUCLEOTIDE SEQUENCE [LARGE SCALE GENOMIC DNA]</scope>
    <source>
        <strain evidence="17 18">ACAM 611</strain>
    </source>
</reference>
<dbReference type="eggNOG" id="COG3642">
    <property type="taxonomic scope" value="Bacteria"/>
</dbReference>
<comment type="caution">
    <text evidence="17">The sequence shown here is derived from an EMBL/GenBank/DDBJ whole genome shotgun (WGS) entry which is preliminary data.</text>
</comment>
<evidence type="ECO:0000256" key="15">
    <source>
        <dbReference type="HAMAP-Rule" id="MF_00521"/>
    </source>
</evidence>
<dbReference type="Gene3D" id="1.10.510.10">
    <property type="entry name" value="Transferase(Phosphotransferase) domain 1"/>
    <property type="match status" value="1"/>
</dbReference>
<keyword evidence="7 15" id="KW-0808">Transferase</keyword>
<dbReference type="HAMAP" id="MF_00521">
    <property type="entry name" value="KDO_kinase"/>
    <property type="match status" value="1"/>
</dbReference>
<dbReference type="GO" id="GO:0005886">
    <property type="term" value="C:plasma membrane"/>
    <property type="evidence" value="ECO:0007669"/>
    <property type="project" value="UniProtKB-SubCell"/>
</dbReference>
<dbReference type="EMBL" id="BAET01000022">
    <property type="protein sequence ID" value="GAB56134.1"/>
    <property type="molecule type" value="Genomic_DNA"/>
</dbReference>
<evidence type="ECO:0000256" key="7">
    <source>
        <dbReference type="ARBA" id="ARBA00022679"/>
    </source>
</evidence>
<comment type="pathway">
    <text evidence="2 15">Bacterial outer membrane biogenesis; LPS core biosynthesis.</text>
</comment>
<evidence type="ECO:0000256" key="6">
    <source>
        <dbReference type="ARBA" id="ARBA00022519"/>
    </source>
</evidence>
<gene>
    <name evidence="15 17" type="primary">kdkA</name>
    <name evidence="17" type="ORF">GPUN_2019</name>
</gene>
<evidence type="ECO:0000256" key="2">
    <source>
        <dbReference type="ARBA" id="ARBA00004713"/>
    </source>
</evidence>
<proteinExistence type="inferred from homology"/>
<evidence type="ECO:0000256" key="8">
    <source>
        <dbReference type="ARBA" id="ARBA00022741"/>
    </source>
</evidence>